<reference evidence="1 2" key="1">
    <citation type="submission" date="2018-10" db="EMBL/GenBank/DDBJ databases">
        <title>Draft genome sequence of Pantoea vagans isolated from corpses of the sugarcane aphid Melanaphis sacchari Zehntner.</title>
        <authorList>
            <person name="Toledo E."/>
            <person name="Pena G."/>
            <person name="Lozano L."/>
        </authorList>
    </citation>
    <scope>NUCLEOTIDE SEQUENCE [LARGE SCALE GENOMIC DNA]</scope>
    <source>
        <strain evidence="1 2">ET-90</strain>
    </source>
</reference>
<dbReference type="Proteomes" id="UP000426772">
    <property type="component" value="Unassembled WGS sequence"/>
</dbReference>
<organism evidence="1 2">
    <name type="scientific">Pantoea vagans</name>
    <dbReference type="NCBI Taxonomy" id="470934"/>
    <lineage>
        <taxon>Bacteria</taxon>
        <taxon>Pseudomonadati</taxon>
        <taxon>Pseudomonadota</taxon>
        <taxon>Gammaproteobacteria</taxon>
        <taxon>Enterobacterales</taxon>
        <taxon>Erwiniaceae</taxon>
        <taxon>Pantoea</taxon>
    </lineage>
</organism>
<comment type="caution">
    <text evidence="1">The sequence shown here is derived from an EMBL/GenBank/DDBJ whole genome shotgun (WGS) entry which is preliminary data.</text>
</comment>
<dbReference type="EMBL" id="RCNL01000290">
    <property type="protein sequence ID" value="TXL64359.1"/>
    <property type="molecule type" value="Genomic_DNA"/>
</dbReference>
<dbReference type="GO" id="GO:0016746">
    <property type="term" value="F:acyltransferase activity"/>
    <property type="evidence" value="ECO:0007669"/>
    <property type="project" value="UniProtKB-KW"/>
</dbReference>
<keyword evidence="1" id="KW-0012">Acyltransferase</keyword>
<evidence type="ECO:0000313" key="2">
    <source>
        <dbReference type="Proteomes" id="UP000426772"/>
    </source>
</evidence>
<keyword evidence="2" id="KW-1185">Reference proteome</keyword>
<sequence length="70" mass="7803">YGHGGQVTIGDWCYVGIRSEIWSMESITIGNRVLIAHDVNIHDGTAHSANATERHQHFRDIIQKGHPVAK</sequence>
<protein>
    <submittedName>
        <fullName evidence="1">Acyltransferase</fullName>
    </submittedName>
</protein>
<dbReference type="Gene3D" id="2.160.10.10">
    <property type="entry name" value="Hexapeptide repeat proteins"/>
    <property type="match status" value="1"/>
</dbReference>
<accession>A0ABY3L8Q4</accession>
<name>A0ABY3L8Q4_9GAMM</name>
<dbReference type="SUPFAM" id="SSF51161">
    <property type="entry name" value="Trimeric LpxA-like enzymes"/>
    <property type="match status" value="1"/>
</dbReference>
<dbReference type="InterPro" id="IPR011004">
    <property type="entry name" value="Trimer_LpxA-like_sf"/>
</dbReference>
<evidence type="ECO:0000313" key="1">
    <source>
        <dbReference type="EMBL" id="TXL64359.1"/>
    </source>
</evidence>
<gene>
    <name evidence="1" type="ORF">D9O29_24300</name>
</gene>
<feature type="non-terminal residue" evidence="1">
    <location>
        <position position="70"/>
    </location>
</feature>
<feature type="non-terminal residue" evidence="1">
    <location>
        <position position="1"/>
    </location>
</feature>
<keyword evidence="1" id="KW-0808">Transferase</keyword>
<proteinExistence type="predicted"/>